<reference evidence="2" key="1">
    <citation type="submission" date="2020-11" db="EMBL/GenBank/DDBJ databases">
        <authorList>
            <consortium name="DOE Joint Genome Institute"/>
            <person name="Ahrendt S."/>
            <person name="Riley R."/>
            <person name="Andreopoulos W."/>
            <person name="Labutti K."/>
            <person name="Pangilinan J."/>
            <person name="Ruiz-Duenas F.J."/>
            <person name="Barrasa J.M."/>
            <person name="Sanchez-Garcia M."/>
            <person name="Camarero S."/>
            <person name="Miyauchi S."/>
            <person name="Serrano A."/>
            <person name="Linde D."/>
            <person name="Babiker R."/>
            <person name="Drula E."/>
            <person name="Ayuso-Fernandez I."/>
            <person name="Pacheco R."/>
            <person name="Padilla G."/>
            <person name="Ferreira P."/>
            <person name="Barriuso J."/>
            <person name="Kellner H."/>
            <person name="Castanera R."/>
            <person name="Alfaro M."/>
            <person name="Ramirez L."/>
            <person name="Pisabarro A.G."/>
            <person name="Kuo A."/>
            <person name="Tritt A."/>
            <person name="Lipzen A."/>
            <person name="He G."/>
            <person name="Yan M."/>
            <person name="Ng V."/>
            <person name="Cullen D."/>
            <person name="Martin F."/>
            <person name="Rosso M.-N."/>
            <person name="Henrissat B."/>
            <person name="Hibbett D."/>
            <person name="Martinez A.T."/>
            <person name="Grigoriev I.V."/>
        </authorList>
    </citation>
    <scope>NUCLEOTIDE SEQUENCE</scope>
    <source>
        <strain evidence="2">MF-IS2</strain>
    </source>
</reference>
<accession>A0A9P5XFU1</accession>
<proteinExistence type="predicted"/>
<comment type="caution">
    <text evidence="2">The sequence shown here is derived from an EMBL/GenBank/DDBJ whole genome shotgun (WGS) entry which is preliminary data.</text>
</comment>
<keyword evidence="3" id="KW-1185">Reference proteome</keyword>
<feature type="chain" id="PRO_5040307451" evidence="1">
    <location>
        <begin position="40"/>
        <end position="131"/>
    </location>
</feature>
<organism evidence="2 3">
    <name type="scientific">Macrolepiota fuliginosa MF-IS2</name>
    <dbReference type="NCBI Taxonomy" id="1400762"/>
    <lineage>
        <taxon>Eukaryota</taxon>
        <taxon>Fungi</taxon>
        <taxon>Dikarya</taxon>
        <taxon>Basidiomycota</taxon>
        <taxon>Agaricomycotina</taxon>
        <taxon>Agaricomycetes</taxon>
        <taxon>Agaricomycetidae</taxon>
        <taxon>Agaricales</taxon>
        <taxon>Agaricineae</taxon>
        <taxon>Agaricaceae</taxon>
        <taxon>Macrolepiota</taxon>
    </lineage>
</organism>
<dbReference type="AlphaFoldDB" id="A0A9P5XFU1"/>
<dbReference type="Proteomes" id="UP000807342">
    <property type="component" value="Unassembled WGS sequence"/>
</dbReference>
<evidence type="ECO:0000313" key="3">
    <source>
        <dbReference type="Proteomes" id="UP000807342"/>
    </source>
</evidence>
<gene>
    <name evidence="2" type="ORF">P691DRAFT_810014</name>
</gene>
<protein>
    <submittedName>
        <fullName evidence="2">Uncharacterized protein</fullName>
    </submittedName>
</protein>
<sequence length="131" mass="14472">MSQYFMLCACARAVWGHIRRFAWVYLLRCLWHALNATLATPVCASAKLDQIAECVERRVFGRGVSNLTLPDKHCLASGGTAHYLFYDGNPLLDQDSSGEDGSLVRLQVARVQDIAYGRPIDSAIPCTRIGV</sequence>
<evidence type="ECO:0000256" key="1">
    <source>
        <dbReference type="SAM" id="SignalP"/>
    </source>
</evidence>
<evidence type="ECO:0000313" key="2">
    <source>
        <dbReference type="EMBL" id="KAF9450618.1"/>
    </source>
</evidence>
<name>A0A9P5XFU1_9AGAR</name>
<dbReference type="EMBL" id="MU151101">
    <property type="protein sequence ID" value="KAF9450618.1"/>
    <property type="molecule type" value="Genomic_DNA"/>
</dbReference>
<keyword evidence="1" id="KW-0732">Signal</keyword>
<feature type="signal peptide" evidence="1">
    <location>
        <begin position="1"/>
        <end position="39"/>
    </location>
</feature>